<organism evidence="2 3">
    <name type="scientific">Mycobacterium phage 244</name>
    <dbReference type="NCBI Taxonomy" id="2902792"/>
    <lineage>
        <taxon>Viruses</taxon>
        <taxon>Duplodnaviria</taxon>
        <taxon>Heunggongvirae</taxon>
        <taxon>Uroviricota</taxon>
        <taxon>Caudoviricetes</taxon>
        <taxon>Kostyavirus</taxon>
        <taxon>Kostyavirus kv244</taxon>
    </lineage>
</organism>
<keyword evidence="1" id="KW-1133">Transmembrane helix</keyword>
<keyword evidence="1" id="KW-0812">Transmembrane</keyword>
<reference evidence="2 3" key="1">
    <citation type="journal article" date="2006" name="PLoS Genet.">
        <title>Exploring the mycobacteriophage metaproteome: phage genomics as an educational platform.</title>
        <authorList>
            <person name="Hatfull G.F."/>
            <person name="Pedulla M.L."/>
            <person name="Jacobs-Sera D."/>
            <person name="Cichon P.M."/>
            <person name="Foley A."/>
            <person name="Ford M.E."/>
            <person name="Gonda R.M."/>
            <person name="Houtz J.M."/>
            <person name="Hryckowian A.J."/>
            <person name="Kelchner V.A."/>
            <person name="Namburi S."/>
            <person name="Pajcini K.V."/>
            <person name="Popovich M.G."/>
            <person name="Schleicher D.T."/>
            <person name="Simanek B.Z."/>
            <person name="Smith A.L."/>
            <person name="Zdanowicz G.M."/>
            <person name="Kumar V."/>
            <person name="Peebles C.L."/>
            <person name="Jacobs W.R.Jr."/>
            <person name="Lawrence J.G."/>
            <person name="Hendrix R.W."/>
        </authorList>
    </citation>
    <scope>NUCLEOTIDE SEQUENCE [LARGE SCALE GENOMIC DNA]</scope>
</reference>
<name>Q1A0Y0_9CAUD</name>
<feature type="transmembrane region" description="Helical" evidence="1">
    <location>
        <begin position="12"/>
        <end position="39"/>
    </location>
</feature>
<evidence type="ECO:0000313" key="3">
    <source>
        <dbReference type="Proteomes" id="UP000002543"/>
    </source>
</evidence>
<accession>Q1A0Y0</accession>
<protein>
    <submittedName>
        <fullName evidence="2">Uncharacterized protein</fullName>
    </submittedName>
</protein>
<evidence type="ECO:0000313" key="2">
    <source>
        <dbReference type="EMBL" id="ABD58066.1"/>
    </source>
</evidence>
<dbReference type="EMBL" id="DQ398041">
    <property type="protein sequence ID" value="ABD58066.1"/>
    <property type="molecule type" value="Genomic_DNA"/>
</dbReference>
<dbReference type="KEGG" id="vg:4156119"/>
<dbReference type="RefSeq" id="YP_654846.1">
    <property type="nucleotide sequence ID" value="NC_008194.1"/>
</dbReference>
<keyword evidence="3" id="KW-1185">Reference proteome</keyword>
<proteinExistence type="predicted"/>
<dbReference type="Proteomes" id="UP000002543">
    <property type="component" value="Segment"/>
</dbReference>
<evidence type="ECO:0000256" key="1">
    <source>
        <dbReference type="SAM" id="Phobius"/>
    </source>
</evidence>
<keyword evidence="1" id="KW-0472">Membrane</keyword>
<sequence length="43" mass="4749">MFRGLPTDRARVILTTAITIKALAGVIGWGLLFAIGIYWGMRQ</sequence>
<gene>
    <name evidence="2" type="primary">91</name>
    <name evidence="2" type="ORF">PBI_244_91</name>
</gene>